<dbReference type="InterPro" id="IPR000873">
    <property type="entry name" value="AMP-dep_synth/lig_dom"/>
</dbReference>
<dbReference type="SUPFAM" id="SSF56801">
    <property type="entry name" value="Acetyl-CoA synthetase-like"/>
    <property type="match status" value="1"/>
</dbReference>
<dbReference type="OrthoDB" id="9757559at2"/>
<dbReference type="Gene3D" id="3.40.50.12780">
    <property type="entry name" value="N-terminal domain of ligase-like"/>
    <property type="match status" value="1"/>
</dbReference>
<dbReference type="KEGG" id="psil:PMA3_22095"/>
<dbReference type="PROSITE" id="PS00455">
    <property type="entry name" value="AMP_BINDING"/>
    <property type="match status" value="1"/>
</dbReference>
<dbReference type="InterPro" id="IPR045851">
    <property type="entry name" value="AMP-bd_C_sf"/>
</dbReference>
<protein>
    <recommendedName>
        <fullName evidence="1">AMP-dependent synthetase/ligase domain-containing protein</fullName>
    </recommendedName>
</protein>
<dbReference type="GO" id="GO:0044550">
    <property type="term" value="P:secondary metabolite biosynthetic process"/>
    <property type="evidence" value="ECO:0007669"/>
    <property type="project" value="TreeGrafter"/>
</dbReference>
<evidence type="ECO:0000313" key="3">
    <source>
        <dbReference type="Proteomes" id="UP000078354"/>
    </source>
</evidence>
<feature type="domain" description="AMP-dependent synthetase/ligase" evidence="1">
    <location>
        <begin position="18"/>
        <end position="366"/>
    </location>
</feature>
<dbReference type="Proteomes" id="UP000078354">
    <property type="component" value="Chromosome"/>
</dbReference>
<dbReference type="RefSeq" id="WP_064679183.1">
    <property type="nucleotide sequence ID" value="NZ_CP014870.1"/>
</dbReference>
<dbReference type="Gene3D" id="3.30.300.30">
    <property type="match status" value="1"/>
</dbReference>
<proteinExistence type="predicted"/>
<organism evidence="2 3">
    <name type="scientific">Pseudomonas silesiensis</name>
    <dbReference type="NCBI Taxonomy" id="1853130"/>
    <lineage>
        <taxon>Bacteria</taxon>
        <taxon>Pseudomonadati</taxon>
        <taxon>Pseudomonadota</taxon>
        <taxon>Gammaproteobacteria</taxon>
        <taxon>Pseudomonadales</taxon>
        <taxon>Pseudomonadaceae</taxon>
        <taxon>Pseudomonas</taxon>
    </lineage>
</organism>
<sequence length="517" mass="57521">MLRATHHDSILDLILKFCHTTPNSVAIVTDDKTVSYQTLELELYKVSAYIQSKGIEPGSVIAIMQDNVSSALASLLGCLHAGCIYCPIDPLMTPTKIQRTLIVANVELVLSAPDLPYTRQDNDPEFVHYNDLSAPAFDTFITQRYHPLAYIMFTSGSTGDPKGVAIGHVNLIETFKSWNDIYQLNSIKKHLQFASLSFDVFAGDWIRGLCSGASIFVPTSAKKHVAGSLANFIATHKIECAEFTPIILRELYTYALNNGIILNSFKLLIAGSDVMRAREFKDIRKIIGDDCRLVFSYGTTETTIDSTFFEPTKEDLANLRDDAPLPIGVPFPSAQIAILKNDGKHANQHEIGELYIGGAGVGLGYLHHDSRTAGRYLRRLPLGRHERWYRTGDLASYDGKNFSLHGRADARVKVLGKLIDLTELESHLRDHEDILECVATATLHEIDKKIILLIKLNTHCKAPNHESIARHISHLDDYPVHNDNIYFIRNLPMTMSGKIDRTEANKIAVKLLAGASK</sequence>
<dbReference type="Pfam" id="PF00501">
    <property type="entry name" value="AMP-binding"/>
    <property type="match status" value="1"/>
</dbReference>
<dbReference type="EMBL" id="CP014870">
    <property type="protein sequence ID" value="ANJ57705.1"/>
    <property type="molecule type" value="Genomic_DNA"/>
</dbReference>
<dbReference type="InterPro" id="IPR020845">
    <property type="entry name" value="AMP-binding_CS"/>
</dbReference>
<dbReference type="GO" id="GO:0043041">
    <property type="term" value="P:amino acid activation for nonribosomal peptide biosynthetic process"/>
    <property type="evidence" value="ECO:0007669"/>
    <property type="project" value="TreeGrafter"/>
</dbReference>
<name>A0A191YXT9_9PSED</name>
<reference evidence="2 3" key="1">
    <citation type="journal article" date="2018" name="Syst. Appl. Microbiol.">
        <title>Pseudomonas silesiensis sp. nov. strain A3T isolated from a biological pesticide sewage treatment plant and analysis of the complete genome sequence.</title>
        <authorList>
            <person name="Kaminski M.A."/>
            <person name="Furmanczyk E.M."/>
            <person name="Sobczak A."/>
            <person name="Dziembowski A."/>
            <person name="Lipinski L."/>
        </authorList>
    </citation>
    <scope>NUCLEOTIDE SEQUENCE [LARGE SCALE GENOMIC DNA]</scope>
    <source>
        <strain evidence="2 3">A3</strain>
    </source>
</reference>
<dbReference type="AlphaFoldDB" id="A0A191YXT9"/>
<dbReference type="PANTHER" id="PTHR45527">
    <property type="entry name" value="NONRIBOSOMAL PEPTIDE SYNTHETASE"/>
    <property type="match status" value="1"/>
</dbReference>
<dbReference type="GO" id="GO:0031177">
    <property type="term" value="F:phosphopantetheine binding"/>
    <property type="evidence" value="ECO:0007669"/>
    <property type="project" value="TreeGrafter"/>
</dbReference>
<keyword evidence="3" id="KW-1185">Reference proteome</keyword>
<evidence type="ECO:0000313" key="2">
    <source>
        <dbReference type="EMBL" id="ANJ57705.1"/>
    </source>
</evidence>
<dbReference type="PANTHER" id="PTHR45527:SF1">
    <property type="entry name" value="FATTY ACID SYNTHASE"/>
    <property type="match status" value="1"/>
</dbReference>
<dbReference type="STRING" id="1853130.PMA3_22095"/>
<dbReference type="GO" id="GO:0005737">
    <property type="term" value="C:cytoplasm"/>
    <property type="evidence" value="ECO:0007669"/>
    <property type="project" value="TreeGrafter"/>
</dbReference>
<gene>
    <name evidence="2" type="ORF">PMA3_22095</name>
</gene>
<accession>A0A191YXT9</accession>
<dbReference type="InterPro" id="IPR042099">
    <property type="entry name" value="ANL_N_sf"/>
</dbReference>
<evidence type="ECO:0000259" key="1">
    <source>
        <dbReference type="Pfam" id="PF00501"/>
    </source>
</evidence>